<name>A0A510JCZ2_9FUSO</name>
<dbReference type="Pfam" id="PF20434">
    <property type="entry name" value="BD-FAE"/>
    <property type="match status" value="1"/>
</dbReference>
<reference evidence="4 5" key="1">
    <citation type="submission" date="2019-07" db="EMBL/GenBank/DDBJ databases">
        <title>Complete Genome Sequence of Leptotrichia goodfellowii Strain JCM 16774.</title>
        <authorList>
            <person name="Watanabe S."/>
            <person name="Cui L."/>
        </authorList>
    </citation>
    <scope>NUCLEOTIDE SEQUENCE [LARGE SCALE GENOMIC DNA]</scope>
    <source>
        <strain evidence="4 5">JCM16774</strain>
    </source>
</reference>
<dbReference type="AlphaFoldDB" id="A0A510JCZ2"/>
<keyword evidence="1 4" id="KW-0378">Hydrolase</keyword>
<dbReference type="Proteomes" id="UP000321606">
    <property type="component" value="Chromosome"/>
</dbReference>
<accession>A0A510JCZ2</accession>
<evidence type="ECO:0000259" key="3">
    <source>
        <dbReference type="Pfam" id="PF20434"/>
    </source>
</evidence>
<dbReference type="KEGG" id="lgo:JCM16774_2029"/>
<protein>
    <submittedName>
        <fullName evidence="4">Hydrolase, alpha/beta domain protein</fullName>
    </submittedName>
</protein>
<sequence length="318" mass="34618">MKKILILLFTAIITIISAEDNKTLEVKLTKPSIKMLSGITYSQGTNSTGIGTFKLEMDILKPRAKQTKPLPLVVFITGGGFIGAPKENYIQQRLAIAEAGYIVASIEYRAAPNGVFPEPLEDVKSAIRYLKANADKYGIDKTRVAVMGDSAGGYLAALTGTTNTMKQFDKGDNLNENSNILAVADLYGASDLTKIGADFSEKVKEAHNSPAIPEALLINGLPLYNVGGSVNSRPEKAKAANPINYISKNTPPFLLMYGDKDNLVSPSQTEILYKALKEKGVPVTKYVVKNAGHGDEYWTQPEIIEIIINFFDKNLKNK</sequence>
<proteinExistence type="predicted"/>
<evidence type="ECO:0000313" key="5">
    <source>
        <dbReference type="Proteomes" id="UP000321606"/>
    </source>
</evidence>
<dbReference type="InterPro" id="IPR029058">
    <property type="entry name" value="AB_hydrolase_fold"/>
</dbReference>
<dbReference type="PANTHER" id="PTHR48081">
    <property type="entry name" value="AB HYDROLASE SUPERFAMILY PROTEIN C4A8.06C"/>
    <property type="match status" value="1"/>
</dbReference>
<dbReference type="SUPFAM" id="SSF53474">
    <property type="entry name" value="alpha/beta-Hydrolases"/>
    <property type="match status" value="1"/>
</dbReference>
<dbReference type="RefSeq" id="WP_026738190.1">
    <property type="nucleotide sequence ID" value="NZ_AP019822.1"/>
</dbReference>
<keyword evidence="2" id="KW-0732">Signal</keyword>
<feature type="domain" description="BD-FAE-like" evidence="3">
    <location>
        <begin position="57"/>
        <end position="276"/>
    </location>
</feature>
<gene>
    <name evidence="4" type="ORF">JCM16774_2029</name>
</gene>
<evidence type="ECO:0000256" key="2">
    <source>
        <dbReference type="SAM" id="SignalP"/>
    </source>
</evidence>
<organism evidence="4 5">
    <name type="scientific">Pseudoleptotrichia goodfellowii</name>
    <dbReference type="NCBI Taxonomy" id="157692"/>
    <lineage>
        <taxon>Bacteria</taxon>
        <taxon>Fusobacteriati</taxon>
        <taxon>Fusobacteriota</taxon>
        <taxon>Fusobacteriia</taxon>
        <taxon>Fusobacteriales</taxon>
        <taxon>Leptotrichiaceae</taxon>
        <taxon>Pseudoleptotrichia</taxon>
    </lineage>
</organism>
<evidence type="ECO:0000313" key="4">
    <source>
        <dbReference type="EMBL" id="BBM37077.1"/>
    </source>
</evidence>
<feature type="chain" id="PRO_5021837195" evidence="2">
    <location>
        <begin position="19"/>
        <end position="318"/>
    </location>
</feature>
<feature type="signal peptide" evidence="2">
    <location>
        <begin position="1"/>
        <end position="18"/>
    </location>
</feature>
<dbReference type="PANTHER" id="PTHR48081:SF13">
    <property type="entry name" value="ALPHA_BETA HYDROLASE"/>
    <property type="match status" value="1"/>
</dbReference>
<dbReference type="GO" id="GO:0016787">
    <property type="term" value="F:hydrolase activity"/>
    <property type="evidence" value="ECO:0007669"/>
    <property type="project" value="UniProtKB-KW"/>
</dbReference>
<dbReference type="Gene3D" id="3.40.50.1820">
    <property type="entry name" value="alpha/beta hydrolase"/>
    <property type="match status" value="1"/>
</dbReference>
<dbReference type="STRING" id="714315.GCA_000516535_02027"/>
<dbReference type="InterPro" id="IPR049492">
    <property type="entry name" value="BD-FAE-like_dom"/>
</dbReference>
<dbReference type="OrthoDB" id="24847at2"/>
<dbReference type="InterPro" id="IPR050300">
    <property type="entry name" value="GDXG_lipolytic_enzyme"/>
</dbReference>
<evidence type="ECO:0000256" key="1">
    <source>
        <dbReference type="ARBA" id="ARBA00022801"/>
    </source>
</evidence>
<dbReference type="EMBL" id="AP019822">
    <property type="protein sequence ID" value="BBM37077.1"/>
    <property type="molecule type" value="Genomic_DNA"/>
</dbReference>